<comment type="caution">
    <text evidence="2">The sequence shown here is derived from an EMBL/GenBank/DDBJ whole genome shotgun (WGS) entry which is preliminary data.</text>
</comment>
<organism evidence="2 3">
    <name type="scientific">Blepharisma stoltei</name>
    <dbReference type="NCBI Taxonomy" id="1481888"/>
    <lineage>
        <taxon>Eukaryota</taxon>
        <taxon>Sar</taxon>
        <taxon>Alveolata</taxon>
        <taxon>Ciliophora</taxon>
        <taxon>Postciliodesmatophora</taxon>
        <taxon>Heterotrichea</taxon>
        <taxon>Heterotrichida</taxon>
        <taxon>Blepharismidae</taxon>
        <taxon>Blepharisma</taxon>
    </lineage>
</organism>
<dbReference type="EMBL" id="CAJZBQ010000058">
    <property type="protein sequence ID" value="CAG9334404.1"/>
    <property type="molecule type" value="Genomic_DNA"/>
</dbReference>
<reference evidence="2" key="1">
    <citation type="submission" date="2021-09" db="EMBL/GenBank/DDBJ databases">
        <authorList>
            <consortium name="AG Swart"/>
            <person name="Singh M."/>
            <person name="Singh A."/>
            <person name="Seah K."/>
            <person name="Emmerich C."/>
        </authorList>
    </citation>
    <scope>NUCLEOTIDE SEQUENCE</scope>
    <source>
        <strain evidence="2">ATCC30299</strain>
    </source>
</reference>
<proteinExistence type="predicted"/>
<dbReference type="AlphaFoldDB" id="A0AAU9K8X1"/>
<sequence length="321" mass="37333">MMINIKLMTGRKEILSPSIYDTFSGSSLKSFGPRNNSLPNIFTSLSNQEKIAKTNAKSSSRIYNSTDSLSRLNKINTEKVVHLFKSLKIENPSPNSKNPCFITINKNFKKRGSVIIDYIKSNSKPFDYLVSESTLESKKRIEQEKARKLNKKEIEEINSKLKEIISQKKSQIDLQIEKNIDNLNKKGIFPMSINKLREESKVLPKLRKVISLEKKRIYLDYTLRQRKKLNIEAFQSNLGLTMKEKYDWENKRKSNILKEIKEVIVKDSQKSEIPVSRAENESEDENDSGQNLKEISDYVKWFNKEGMKNYKTAPVKYLTKF</sequence>
<name>A0AAU9K8X1_9CILI</name>
<feature type="coiled-coil region" evidence="1">
    <location>
        <begin position="138"/>
        <end position="171"/>
    </location>
</feature>
<keyword evidence="3" id="KW-1185">Reference proteome</keyword>
<dbReference type="Proteomes" id="UP001162131">
    <property type="component" value="Unassembled WGS sequence"/>
</dbReference>
<keyword evidence="1" id="KW-0175">Coiled coil</keyword>
<gene>
    <name evidence="2" type="ORF">BSTOLATCC_MIC61022</name>
</gene>
<evidence type="ECO:0000313" key="3">
    <source>
        <dbReference type="Proteomes" id="UP001162131"/>
    </source>
</evidence>
<evidence type="ECO:0000313" key="2">
    <source>
        <dbReference type="EMBL" id="CAG9334404.1"/>
    </source>
</evidence>
<evidence type="ECO:0000256" key="1">
    <source>
        <dbReference type="SAM" id="Coils"/>
    </source>
</evidence>
<accession>A0AAU9K8X1</accession>
<protein>
    <submittedName>
        <fullName evidence="2">Uncharacterized protein</fullName>
    </submittedName>
</protein>